<dbReference type="InterPro" id="IPR051264">
    <property type="entry name" value="FAD-oxidored/transferase_4"/>
</dbReference>
<dbReference type="Gene3D" id="3.30.70.2190">
    <property type="match status" value="1"/>
</dbReference>
<dbReference type="InterPro" id="IPR016167">
    <property type="entry name" value="FAD-bd_PCMH_sub1"/>
</dbReference>
<dbReference type="PANTHER" id="PTHR43716">
    <property type="entry name" value="D-2-HYDROXYGLUTARATE DEHYDROGENASE, MITOCHONDRIAL"/>
    <property type="match status" value="1"/>
</dbReference>
<evidence type="ECO:0000256" key="8">
    <source>
        <dbReference type="ARBA" id="ARBA00023140"/>
    </source>
</evidence>
<keyword evidence="7" id="KW-0560">Oxidoreductase</keyword>
<dbReference type="EC" id="1.1.99.39" evidence="9"/>
<evidence type="ECO:0000256" key="7">
    <source>
        <dbReference type="ARBA" id="ARBA00023002"/>
    </source>
</evidence>
<evidence type="ECO:0000256" key="2">
    <source>
        <dbReference type="ARBA" id="ARBA00004275"/>
    </source>
</evidence>
<dbReference type="Gene3D" id="3.30.43.10">
    <property type="entry name" value="Uridine Diphospho-n-acetylenolpyruvylglucosamine Reductase, domain 2"/>
    <property type="match status" value="1"/>
</dbReference>
<dbReference type="InterPro" id="IPR004113">
    <property type="entry name" value="FAD-bd_oxidored_4_C"/>
</dbReference>
<evidence type="ECO:0000256" key="6">
    <source>
        <dbReference type="ARBA" id="ARBA00022827"/>
    </source>
</evidence>
<dbReference type="FunFam" id="1.10.45.10:FF:000001">
    <property type="entry name" value="D-lactate dehydrogenase mitochondrial"/>
    <property type="match status" value="1"/>
</dbReference>
<dbReference type="Gene3D" id="3.30.465.10">
    <property type="match status" value="1"/>
</dbReference>
<evidence type="ECO:0000313" key="14">
    <source>
        <dbReference type="EMBL" id="VVC32813.1"/>
    </source>
</evidence>
<dbReference type="FunFam" id="3.30.70.2740:FF:000002">
    <property type="entry name" value="D-2-hydroxyglutarate dehydrogenase mitochondrial"/>
    <property type="match status" value="1"/>
</dbReference>
<dbReference type="PANTHER" id="PTHR43716:SF1">
    <property type="entry name" value="D-2-HYDROXYGLUTARATE DEHYDROGENASE, MITOCHONDRIAL"/>
    <property type="match status" value="1"/>
</dbReference>
<dbReference type="PROSITE" id="PS51387">
    <property type="entry name" value="FAD_PCMH"/>
    <property type="match status" value="1"/>
</dbReference>
<proteinExistence type="inferred from homology"/>
<dbReference type="SUPFAM" id="SSF56176">
    <property type="entry name" value="FAD-binding/transporter-associated domain-like"/>
    <property type="match status" value="1"/>
</dbReference>
<feature type="domain" description="FAD-binding PCMH-type" evidence="13">
    <location>
        <begin position="74"/>
        <end position="253"/>
    </location>
</feature>
<comment type="catalytic activity">
    <reaction evidence="12">
        <text>(R)-malate + A = oxaloacetate + AH2</text>
        <dbReference type="Rhea" id="RHEA:67460"/>
        <dbReference type="ChEBI" id="CHEBI:13193"/>
        <dbReference type="ChEBI" id="CHEBI:15588"/>
        <dbReference type="ChEBI" id="CHEBI:16452"/>
        <dbReference type="ChEBI" id="CHEBI:17499"/>
    </reaction>
    <physiologicalReaction direction="left-to-right" evidence="12">
        <dbReference type="Rhea" id="RHEA:67461"/>
    </physiologicalReaction>
</comment>
<dbReference type="Gene3D" id="1.10.45.10">
    <property type="entry name" value="Vanillyl-alcohol Oxidase, Chain A, domain 4"/>
    <property type="match status" value="1"/>
</dbReference>
<dbReference type="Pfam" id="PF01565">
    <property type="entry name" value="FAD_binding_4"/>
    <property type="match status" value="1"/>
</dbReference>
<dbReference type="GO" id="GO:0071949">
    <property type="term" value="F:FAD binding"/>
    <property type="evidence" value="ECO:0007669"/>
    <property type="project" value="InterPro"/>
</dbReference>
<dbReference type="EMBL" id="CABPRJ010000959">
    <property type="protein sequence ID" value="VVC32813.1"/>
    <property type="molecule type" value="Genomic_DNA"/>
</dbReference>
<dbReference type="Proteomes" id="UP000325440">
    <property type="component" value="Unassembled WGS sequence"/>
</dbReference>
<evidence type="ECO:0000256" key="4">
    <source>
        <dbReference type="ARBA" id="ARBA00011738"/>
    </source>
</evidence>
<evidence type="ECO:0000256" key="10">
    <source>
        <dbReference type="ARBA" id="ARBA00039639"/>
    </source>
</evidence>
<dbReference type="InterPro" id="IPR016166">
    <property type="entry name" value="FAD-bd_PCMH"/>
</dbReference>
<gene>
    <name evidence="14" type="ORF">CINCED_3A004019</name>
</gene>
<dbReference type="InterPro" id="IPR016164">
    <property type="entry name" value="FAD-linked_Oxase-like_C"/>
</dbReference>
<dbReference type="AlphaFoldDB" id="A0A5E4MMH7"/>
<dbReference type="SUPFAM" id="SSF55103">
    <property type="entry name" value="FAD-linked oxidases, C-terminal domain"/>
    <property type="match status" value="1"/>
</dbReference>
<dbReference type="InterPro" id="IPR036318">
    <property type="entry name" value="FAD-bd_PCMH-like_sf"/>
</dbReference>
<dbReference type="GO" id="GO:0005777">
    <property type="term" value="C:peroxisome"/>
    <property type="evidence" value="ECO:0007669"/>
    <property type="project" value="UniProtKB-SubCell"/>
</dbReference>
<comment type="cofactor">
    <cofactor evidence="1">
        <name>FAD</name>
        <dbReference type="ChEBI" id="CHEBI:57692"/>
    </cofactor>
</comment>
<keyword evidence="15" id="KW-1185">Reference proteome</keyword>
<dbReference type="FunFam" id="3.30.465.10:FF:000001">
    <property type="entry name" value="D-2-hydroxyglutarate dehydrogenase, mitochondrial"/>
    <property type="match status" value="1"/>
</dbReference>
<keyword evidence="6" id="KW-0274">FAD</keyword>
<evidence type="ECO:0000256" key="12">
    <source>
        <dbReference type="ARBA" id="ARBA00049267"/>
    </source>
</evidence>
<dbReference type="GO" id="GO:0005739">
    <property type="term" value="C:mitochondrion"/>
    <property type="evidence" value="ECO:0007669"/>
    <property type="project" value="TreeGrafter"/>
</dbReference>
<evidence type="ECO:0000313" key="15">
    <source>
        <dbReference type="Proteomes" id="UP000325440"/>
    </source>
</evidence>
<evidence type="ECO:0000256" key="3">
    <source>
        <dbReference type="ARBA" id="ARBA00008000"/>
    </source>
</evidence>
<dbReference type="OrthoDB" id="5332616at2759"/>
<comment type="subunit">
    <text evidence="4">Homodimer.</text>
</comment>
<keyword evidence="5" id="KW-0285">Flavoprotein</keyword>
<name>A0A5E4MMH7_9HEMI</name>
<reference evidence="14 15" key="1">
    <citation type="submission" date="2019-08" db="EMBL/GenBank/DDBJ databases">
        <authorList>
            <person name="Alioto T."/>
            <person name="Alioto T."/>
            <person name="Gomez Garrido J."/>
        </authorList>
    </citation>
    <scope>NUCLEOTIDE SEQUENCE [LARGE SCALE GENOMIC DNA]</scope>
</reference>
<dbReference type="InterPro" id="IPR016169">
    <property type="entry name" value="FAD-bd_PCMH_sub2"/>
</dbReference>
<keyword evidence="8" id="KW-0576">Peroxisome</keyword>
<evidence type="ECO:0000256" key="9">
    <source>
        <dbReference type="ARBA" id="ARBA00039003"/>
    </source>
</evidence>
<organism evidence="14 15">
    <name type="scientific">Cinara cedri</name>
    <dbReference type="NCBI Taxonomy" id="506608"/>
    <lineage>
        <taxon>Eukaryota</taxon>
        <taxon>Metazoa</taxon>
        <taxon>Ecdysozoa</taxon>
        <taxon>Arthropoda</taxon>
        <taxon>Hexapoda</taxon>
        <taxon>Insecta</taxon>
        <taxon>Pterygota</taxon>
        <taxon>Neoptera</taxon>
        <taxon>Paraneoptera</taxon>
        <taxon>Hemiptera</taxon>
        <taxon>Sternorrhyncha</taxon>
        <taxon>Aphidomorpha</taxon>
        <taxon>Aphidoidea</taxon>
        <taxon>Aphididae</taxon>
        <taxon>Lachninae</taxon>
        <taxon>Cinara</taxon>
    </lineage>
</organism>
<dbReference type="InterPro" id="IPR016171">
    <property type="entry name" value="Vanillyl_alc_oxidase_C-sub2"/>
</dbReference>
<sequence length="500" mass="55660">MVLNFTNARKFCTKSSLLKNAVQLTKDKFPNLIRGSYATVDSKDIDYFNKLLGANNFITGEEVKSYNEDWLKSVSGFSKFVLKPKTTEQVSEILKYCYKHNIAICVQGGNTGLVGGSVPVFDEVILSTSAMNNIISFDKLSGVLVCQAGCVLENLMNYVQNEGFIMPFDLGAKGTCQIGGNLATNAGGLRLIKYGSLQGSVLGLQSVLADGQILNCLNTLRKDNTGYHLKHMFIGSEGTLGVITKVAIQCPNTPKYVNVAFIGLKSFNKVLSFFSLTRKQLSGSLSSFELMDSEAIKSVQTNIGLKCPIDDSFEFYVLLELSADNNFINLAIEELLEKALAEEIIVDATVADQPSQIQNLWKIRENIPESLLRNGYVYKYDITLPHEYFYEAVLEIRKRLDKLDVKAVCGYGHLGDGNLHLNVATTEYNEKITSAIEPYIYEWTSKYKGSISAEHGIGLLKSKYLNYSKSNLEVELMKKLKNTIDPKKILNPYKIFPQDK</sequence>
<comment type="function">
    <text evidence="11">Catalyzes the oxidation of D-2-hydroxyglutarate (D-2-HG) to alpha-ketoglutarate. Also catalyzes the oxidation of other D-2-hydroxyacids, such as D-malate (D-MAL) and D-lactate (D-LAC). Exhibits high activities towards D-2-HG and D-MAL but a very weak activity towards D-LAC.</text>
</comment>
<dbReference type="FunFam" id="3.30.70.2190:FF:000001">
    <property type="entry name" value="D-2-hydroxyglutarate dehydrogenase mitochondrial"/>
    <property type="match status" value="1"/>
</dbReference>
<dbReference type="FunFam" id="3.30.43.10:FF:000011">
    <property type="entry name" value="D-lactate dehydrogenase (Cytochrome)"/>
    <property type="match status" value="1"/>
</dbReference>
<evidence type="ECO:0000256" key="1">
    <source>
        <dbReference type="ARBA" id="ARBA00001974"/>
    </source>
</evidence>
<evidence type="ECO:0000259" key="13">
    <source>
        <dbReference type="PROSITE" id="PS51387"/>
    </source>
</evidence>
<dbReference type="Gene3D" id="3.30.70.2740">
    <property type="match status" value="1"/>
</dbReference>
<evidence type="ECO:0000256" key="5">
    <source>
        <dbReference type="ARBA" id="ARBA00022630"/>
    </source>
</evidence>
<dbReference type="InterPro" id="IPR006094">
    <property type="entry name" value="Oxid_FAD_bind_N"/>
</dbReference>
<accession>A0A5E4MMH7</accession>
<protein>
    <recommendedName>
        <fullName evidence="10">D-2-hydroxyglutarate dehydrogenase, mitochondrial</fullName>
        <ecNumber evidence="9">1.1.99.39</ecNumber>
    </recommendedName>
</protein>
<comment type="subcellular location">
    <subcellularLocation>
        <location evidence="2">Peroxisome</location>
    </subcellularLocation>
</comment>
<dbReference type="GO" id="GO:0051990">
    <property type="term" value="F:(R)-2-hydroxyglutarate dehydrogenase activity"/>
    <property type="evidence" value="ECO:0007669"/>
    <property type="project" value="UniProtKB-EC"/>
</dbReference>
<comment type="similarity">
    <text evidence="3">Belongs to the FAD-binding oxidoreductase/transferase type 4 family.</text>
</comment>
<evidence type="ECO:0000256" key="11">
    <source>
        <dbReference type="ARBA" id="ARBA00045410"/>
    </source>
</evidence>
<dbReference type="Pfam" id="PF02913">
    <property type="entry name" value="FAD-oxidase_C"/>
    <property type="match status" value="1"/>
</dbReference>